<dbReference type="Proteomes" id="UP001314169">
    <property type="component" value="Chromosome 4"/>
</dbReference>
<accession>A0ABP0A800</accession>
<reference evidence="1" key="1">
    <citation type="submission" date="2023-12" db="EMBL/GenBank/DDBJ databases">
        <authorList>
            <person name="Brown T."/>
        </authorList>
    </citation>
    <scope>NUCLEOTIDE SEQUENCE</scope>
</reference>
<protein>
    <submittedName>
        <fullName evidence="1">Uncharacterized protein</fullName>
    </submittedName>
</protein>
<evidence type="ECO:0000313" key="1">
    <source>
        <dbReference type="EMBL" id="CAK6444622.1"/>
    </source>
</evidence>
<sequence>MSWLSQGEKEGALITLPQVAGVRTRAEAGGNKARFQEKVLVSPTEKAQRSYGIKSTTSDHLFLSFLSGHWNGSSSVRDCGLQLLVTLQKGAVGPLVTVRS</sequence>
<name>A0ABP0A800_PIPNA</name>
<evidence type="ECO:0000313" key="2">
    <source>
        <dbReference type="Proteomes" id="UP001314169"/>
    </source>
</evidence>
<proteinExistence type="predicted"/>
<dbReference type="EMBL" id="OY882861">
    <property type="protein sequence ID" value="CAK6444622.1"/>
    <property type="molecule type" value="Genomic_DNA"/>
</dbReference>
<keyword evidence="2" id="KW-1185">Reference proteome</keyword>
<gene>
    <name evidence="1" type="ORF">MPIPNATIZW_LOCUS12928</name>
</gene>
<organism evidence="1 2">
    <name type="scientific">Pipistrellus nathusii</name>
    <name type="common">Nathusius' pipistrelle</name>
    <dbReference type="NCBI Taxonomy" id="59473"/>
    <lineage>
        <taxon>Eukaryota</taxon>
        <taxon>Metazoa</taxon>
        <taxon>Chordata</taxon>
        <taxon>Craniata</taxon>
        <taxon>Vertebrata</taxon>
        <taxon>Euteleostomi</taxon>
        <taxon>Mammalia</taxon>
        <taxon>Eutheria</taxon>
        <taxon>Laurasiatheria</taxon>
        <taxon>Chiroptera</taxon>
        <taxon>Yangochiroptera</taxon>
        <taxon>Vespertilionidae</taxon>
        <taxon>Pipistrellus</taxon>
    </lineage>
</organism>